<feature type="compositionally biased region" description="Low complexity" evidence="1">
    <location>
        <begin position="328"/>
        <end position="337"/>
    </location>
</feature>
<dbReference type="EMBL" id="GL385403">
    <property type="protein sequence ID" value="EJT69857.1"/>
    <property type="molecule type" value="Genomic_DNA"/>
</dbReference>
<dbReference type="eggNOG" id="ENOG502SC1V">
    <property type="taxonomic scope" value="Eukaryota"/>
</dbReference>
<evidence type="ECO:0000313" key="4">
    <source>
        <dbReference type="Proteomes" id="UP000006039"/>
    </source>
</evidence>
<feature type="region of interest" description="Disordered" evidence="1">
    <location>
        <begin position="328"/>
        <end position="353"/>
    </location>
</feature>
<sequence>MIRTRLDRVYLEAVESALSSETLAASVDDVKAVEAELEELYTEILPVAQMSAEQQFLEPMVQSLRERDASNLARSSEAMNYAEGCLDYLLANMSTLAAHVEDIKAYESASEVIIRTAKAELASPTPPDPTARPSNNNNSSPTRRANQSAWPGAGTDVSPVKRPQRSRTFPTSSSSGGGGGQSHRRRSSGFGVPEEPPLDVLLRDLALTLPDDGDLADAAALGSALRSRAAKAADVARDVQASFEASAQHHLADSARAVAMLLEGVLSESPAQPPPATQPGAGDDDDDDDVVGTALGDPDIEASLAVLNHEVDRVAAKVRAAEAELRARQAAAGAGKRSASKQEEMVRRWGPVR</sequence>
<keyword evidence="4" id="KW-1185">Reference proteome</keyword>
<dbReference type="EnsemblFungi" id="EJT69857">
    <property type="protein sequence ID" value="EJT69857"/>
    <property type="gene ID" value="GGTG_12740"/>
</dbReference>
<reference evidence="3" key="4">
    <citation type="journal article" date="2015" name="G3 (Bethesda)">
        <title>Genome sequences of three phytopathogenic species of the Magnaporthaceae family of fungi.</title>
        <authorList>
            <person name="Okagaki L.H."/>
            <person name="Nunes C.C."/>
            <person name="Sailsbery J."/>
            <person name="Clay B."/>
            <person name="Brown D."/>
            <person name="John T."/>
            <person name="Oh Y."/>
            <person name="Young N."/>
            <person name="Fitzgerald M."/>
            <person name="Haas B.J."/>
            <person name="Zeng Q."/>
            <person name="Young S."/>
            <person name="Adiconis X."/>
            <person name="Fan L."/>
            <person name="Levin J.Z."/>
            <person name="Mitchell T.K."/>
            <person name="Okubara P.A."/>
            <person name="Farman M.L."/>
            <person name="Kohn L.M."/>
            <person name="Birren B."/>
            <person name="Ma L.-J."/>
            <person name="Dean R.A."/>
        </authorList>
    </citation>
    <scope>NUCLEOTIDE SEQUENCE</scope>
    <source>
        <strain evidence="3">R3-111a-1</strain>
    </source>
</reference>
<feature type="region of interest" description="Disordered" evidence="1">
    <location>
        <begin position="120"/>
        <end position="195"/>
    </location>
</feature>
<evidence type="ECO:0000256" key="1">
    <source>
        <dbReference type="SAM" id="MobiDB-lite"/>
    </source>
</evidence>
<reference evidence="2" key="3">
    <citation type="submission" date="2010-09" db="EMBL/GenBank/DDBJ databases">
        <title>Annotation of Gaeumannomyces graminis var. tritici R3-111a-1.</title>
        <authorList>
            <consortium name="The Broad Institute Genome Sequencing Platform"/>
            <person name="Ma L.-J."/>
            <person name="Dead R."/>
            <person name="Young S.K."/>
            <person name="Zeng Q."/>
            <person name="Gargeya S."/>
            <person name="Fitzgerald M."/>
            <person name="Haas B."/>
            <person name="Abouelleil A."/>
            <person name="Alvarado L."/>
            <person name="Arachchi H.M."/>
            <person name="Berlin A."/>
            <person name="Brown A."/>
            <person name="Chapman S.B."/>
            <person name="Chen Z."/>
            <person name="Dunbar C."/>
            <person name="Freedman E."/>
            <person name="Gearin G."/>
            <person name="Gellesch M."/>
            <person name="Goldberg J."/>
            <person name="Griggs A."/>
            <person name="Gujja S."/>
            <person name="Heiman D."/>
            <person name="Howarth C."/>
            <person name="Larson L."/>
            <person name="Lui A."/>
            <person name="MacDonald P.J.P."/>
            <person name="Mehta T."/>
            <person name="Montmayeur A."/>
            <person name="Murphy C."/>
            <person name="Neiman D."/>
            <person name="Pearson M."/>
            <person name="Priest M."/>
            <person name="Roberts A."/>
            <person name="Saif S."/>
            <person name="Shea T."/>
            <person name="Shenoy N."/>
            <person name="Sisk P."/>
            <person name="Stolte C."/>
            <person name="Sykes S."/>
            <person name="Yandava C."/>
            <person name="Wortman J."/>
            <person name="Nusbaum C."/>
            <person name="Birren B."/>
        </authorList>
    </citation>
    <scope>NUCLEOTIDE SEQUENCE</scope>
    <source>
        <strain evidence="2">R3-111a-1</strain>
    </source>
</reference>
<gene>
    <name evidence="3" type="primary">20353198</name>
    <name evidence="2" type="ORF">GGTG_12740</name>
</gene>
<dbReference type="HOGENOM" id="CLU_785371_0_0_1"/>
<reference evidence="3" key="5">
    <citation type="submission" date="2018-04" db="UniProtKB">
        <authorList>
            <consortium name="EnsemblFungi"/>
        </authorList>
    </citation>
    <scope>IDENTIFICATION</scope>
    <source>
        <strain evidence="3">R3-111a-1</strain>
    </source>
</reference>
<evidence type="ECO:0000313" key="3">
    <source>
        <dbReference type="EnsemblFungi" id="EJT69857"/>
    </source>
</evidence>
<feature type="region of interest" description="Disordered" evidence="1">
    <location>
        <begin position="268"/>
        <end position="295"/>
    </location>
</feature>
<dbReference type="VEuPathDB" id="FungiDB:GGTG_12740"/>
<proteinExistence type="predicted"/>
<reference evidence="2" key="2">
    <citation type="submission" date="2010-07" db="EMBL/GenBank/DDBJ databases">
        <authorList>
            <consortium name="The Broad Institute Genome Sequencing Platform"/>
            <consortium name="Broad Institute Genome Sequencing Center for Infectious Disease"/>
            <person name="Ma L.-J."/>
            <person name="Dead R."/>
            <person name="Young S."/>
            <person name="Zeng Q."/>
            <person name="Koehrsen M."/>
            <person name="Alvarado L."/>
            <person name="Berlin A."/>
            <person name="Chapman S.B."/>
            <person name="Chen Z."/>
            <person name="Freedman E."/>
            <person name="Gellesch M."/>
            <person name="Goldberg J."/>
            <person name="Griggs A."/>
            <person name="Gujja S."/>
            <person name="Heilman E.R."/>
            <person name="Heiman D."/>
            <person name="Hepburn T."/>
            <person name="Howarth C."/>
            <person name="Jen D."/>
            <person name="Larson L."/>
            <person name="Mehta T."/>
            <person name="Neiman D."/>
            <person name="Pearson M."/>
            <person name="Roberts A."/>
            <person name="Saif S."/>
            <person name="Shea T."/>
            <person name="Shenoy N."/>
            <person name="Sisk P."/>
            <person name="Stolte C."/>
            <person name="Sykes S."/>
            <person name="Walk T."/>
            <person name="White J."/>
            <person name="Yandava C."/>
            <person name="Haas B."/>
            <person name="Nusbaum C."/>
            <person name="Birren B."/>
        </authorList>
    </citation>
    <scope>NUCLEOTIDE SEQUENCE</scope>
    <source>
        <strain evidence="2">R3-111a-1</strain>
    </source>
</reference>
<dbReference type="RefSeq" id="XP_009228905.1">
    <property type="nucleotide sequence ID" value="XM_009230641.1"/>
</dbReference>
<dbReference type="AlphaFoldDB" id="J3PGW0"/>
<protein>
    <submittedName>
        <fullName evidence="2 3">Uncharacterized protein</fullName>
    </submittedName>
</protein>
<name>J3PGW0_GAET3</name>
<dbReference type="OrthoDB" id="5314201at2759"/>
<organism evidence="2">
    <name type="scientific">Gaeumannomyces tritici (strain R3-111a-1)</name>
    <name type="common">Wheat and barley take-all root rot fungus</name>
    <name type="synonym">Gaeumannomyces graminis var. tritici</name>
    <dbReference type="NCBI Taxonomy" id="644352"/>
    <lineage>
        <taxon>Eukaryota</taxon>
        <taxon>Fungi</taxon>
        <taxon>Dikarya</taxon>
        <taxon>Ascomycota</taxon>
        <taxon>Pezizomycotina</taxon>
        <taxon>Sordariomycetes</taxon>
        <taxon>Sordariomycetidae</taxon>
        <taxon>Magnaporthales</taxon>
        <taxon>Magnaporthaceae</taxon>
        <taxon>Gaeumannomyces</taxon>
    </lineage>
</organism>
<reference evidence="4" key="1">
    <citation type="submission" date="2010-07" db="EMBL/GenBank/DDBJ databases">
        <title>The genome sequence of Gaeumannomyces graminis var. tritici strain R3-111a-1.</title>
        <authorList>
            <consortium name="The Broad Institute Genome Sequencing Platform"/>
            <person name="Ma L.-J."/>
            <person name="Dead R."/>
            <person name="Young S."/>
            <person name="Zeng Q."/>
            <person name="Koehrsen M."/>
            <person name="Alvarado L."/>
            <person name="Berlin A."/>
            <person name="Chapman S.B."/>
            <person name="Chen Z."/>
            <person name="Freedman E."/>
            <person name="Gellesch M."/>
            <person name="Goldberg J."/>
            <person name="Griggs A."/>
            <person name="Gujja S."/>
            <person name="Heilman E.R."/>
            <person name="Heiman D."/>
            <person name="Hepburn T."/>
            <person name="Howarth C."/>
            <person name="Jen D."/>
            <person name="Larson L."/>
            <person name="Mehta T."/>
            <person name="Neiman D."/>
            <person name="Pearson M."/>
            <person name="Roberts A."/>
            <person name="Saif S."/>
            <person name="Shea T."/>
            <person name="Shenoy N."/>
            <person name="Sisk P."/>
            <person name="Stolte C."/>
            <person name="Sykes S."/>
            <person name="Walk T."/>
            <person name="White J."/>
            <person name="Yandava C."/>
            <person name="Haas B."/>
            <person name="Nusbaum C."/>
            <person name="Birren B."/>
        </authorList>
    </citation>
    <scope>NUCLEOTIDE SEQUENCE [LARGE SCALE GENOMIC DNA]</scope>
    <source>
        <strain evidence="4">R3-111a-1</strain>
    </source>
</reference>
<feature type="compositionally biased region" description="Low complexity" evidence="1">
    <location>
        <begin position="131"/>
        <end position="146"/>
    </location>
</feature>
<evidence type="ECO:0000313" key="2">
    <source>
        <dbReference type="EMBL" id="EJT69857.1"/>
    </source>
</evidence>
<accession>J3PGW0</accession>
<dbReference type="Proteomes" id="UP000006039">
    <property type="component" value="Unassembled WGS sequence"/>
</dbReference>
<dbReference type="GeneID" id="20353198"/>